<dbReference type="Gene3D" id="2.40.10.10">
    <property type="entry name" value="Trypsin-like serine proteases"/>
    <property type="match status" value="1"/>
</dbReference>
<keyword evidence="3" id="KW-1185">Reference proteome</keyword>
<evidence type="ECO:0000313" key="2">
    <source>
        <dbReference type="EMBL" id="GAA5070147.1"/>
    </source>
</evidence>
<dbReference type="Proteomes" id="UP001500124">
    <property type="component" value="Unassembled WGS sequence"/>
</dbReference>
<dbReference type="RefSeq" id="WP_345670729.1">
    <property type="nucleotide sequence ID" value="NZ_BAABKC010000086.1"/>
</dbReference>
<sequence>MTDAPGPGAGRASGPELERVAALTGGGRTGSGYLLTPRLVLTAAHVAEGLEHVSVSTVGGGTRLCRVVWRRHDAAVDAALLLAPGDLVPPDVAHRLGPVHWARLTDASPIGDCQAMGFPRIARAPGGRLDIEHIECALRPGAGLVRGRYVLDVKDVAPEAAGAGSPWGGMSGAALFARGQLLGVIVSMPENFSSRRLEAVRSSALLADASLTAAVAAHGGAPPLVTELSAAAPERKPLVLAGVRHTARRDLAATIRSHWAEAARQFFGGGGRAEERSEGSRHLLAWLRQFDDAETDDVEGLRLLIDRWLLRPGLTADLKLLRLLSWLDPSGDPVWRGAAVTFPSLTRACLEGRLADGGPDRDLYDDLCRGELLDALAGFTALSGVEGLQRDWDRARAASLDLVRRAPGVPADVREWTGDGARGLLLAALLPHPEAGERLRLAGERVTPPADGVLAWYDWLRSHGADAGAPVAWLVRTDLAAYAARHAELAARQAAEEWTARRTTEALREAHALRARQWRAYEEERRAPGARLAAARRAVVWVGLWGAAATGTVWLVWGHAEPGIARTVSWQCGWLTAAGVLGRVLAALRLGAAYRPPLFGVRRGTRAADARSRPFARLAGDAGRWLLRAGVAVAAIALQGALVHDSTVVSLAVFGLALCLVLMASVGGARSGAVFRDWDEEHRGRLEEYRERQAGVPRDVLAKGRSGAPGDRAEAYAAVLQQFTDLGRGGPGGGRPDRRG</sequence>
<keyword evidence="1" id="KW-0812">Transmembrane</keyword>
<protein>
    <recommendedName>
        <fullName evidence="4">Serine protease</fullName>
    </recommendedName>
</protein>
<proteinExistence type="predicted"/>
<name>A0ABP9L626_9ACTN</name>
<dbReference type="EMBL" id="BAABKC010000086">
    <property type="protein sequence ID" value="GAA5070147.1"/>
    <property type="molecule type" value="Genomic_DNA"/>
</dbReference>
<feature type="transmembrane region" description="Helical" evidence="1">
    <location>
        <begin position="648"/>
        <end position="666"/>
    </location>
</feature>
<feature type="transmembrane region" description="Helical" evidence="1">
    <location>
        <begin position="625"/>
        <end position="642"/>
    </location>
</feature>
<accession>A0ABP9L626</accession>
<keyword evidence="1" id="KW-1133">Transmembrane helix</keyword>
<dbReference type="SUPFAM" id="SSF50494">
    <property type="entry name" value="Trypsin-like serine proteases"/>
    <property type="match status" value="1"/>
</dbReference>
<keyword evidence="1" id="KW-0472">Membrane</keyword>
<dbReference type="InterPro" id="IPR009003">
    <property type="entry name" value="Peptidase_S1_PA"/>
</dbReference>
<dbReference type="Pfam" id="PF13365">
    <property type="entry name" value="Trypsin_2"/>
    <property type="match status" value="1"/>
</dbReference>
<organism evidence="2 3">
    <name type="scientific">Streptomyces similanensis</name>
    <dbReference type="NCBI Taxonomy" id="1274988"/>
    <lineage>
        <taxon>Bacteria</taxon>
        <taxon>Bacillati</taxon>
        <taxon>Actinomycetota</taxon>
        <taxon>Actinomycetes</taxon>
        <taxon>Kitasatosporales</taxon>
        <taxon>Streptomycetaceae</taxon>
        <taxon>Streptomyces</taxon>
    </lineage>
</organism>
<gene>
    <name evidence="2" type="ORF">GCM10023336_54990</name>
</gene>
<feature type="transmembrane region" description="Helical" evidence="1">
    <location>
        <begin position="538"/>
        <end position="557"/>
    </location>
</feature>
<dbReference type="InterPro" id="IPR043504">
    <property type="entry name" value="Peptidase_S1_PA_chymotrypsin"/>
</dbReference>
<evidence type="ECO:0008006" key="4">
    <source>
        <dbReference type="Google" id="ProtNLM"/>
    </source>
</evidence>
<reference evidence="3" key="1">
    <citation type="journal article" date="2019" name="Int. J. Syst. Evol. Microbiol.">
        <title>The Global Catalogue of Microorganisms (GCM) 10K type strain sequencing project: providing services to taxonomists for standard genome sequencing and annotation.</title>
        <authorList>
            <consortium name="The Broad Institute Genomics Platform"/>
            <consortium name="The Broad Institute Genome Sequencing Center for Infectious Disease"/>
            <person name="Wu L."/>
            <person name="Ma J."/>
        </authorList>
    </citation>
    <scope>NUCLEOTIDE SEQUENCE [LARGE SCALE GENOMIC DNA]</scope>
    <source>
        <strain evidence="3">JCM 18410</strain>
    </source>
</reference>
<evidence type="ECO:0000256" key="1">
    <source>
        <dbReference type="SAM" id="Phobius"/>
    </source>
</evidence>
<comment type="caution">
    <text evidence="2">The sequence shown here is derived from an EMBL/GenBank/DDBJ whole genome shotgun (WGS) entry which is preliminary data.</text>
</comment>
<evidence type="ECO:0000313" key="3">
    <source>
        <dbReference type="Proteomes" id="UP001500124"/>
    </source>
</evidence>